<accession>A0A0D7B933</accession>
<keyword evidence="2 4" id="KW-0863">Zinc-finger</keyword>
<evidence type="ECO:0000256" key="2">
    <source>
        <dbReference type="ARBA" id="ARBA00022771"/>
    </source>
</evidence>
<dbReference type="GO" id="GO:0008270">
    <property type="term" value="F:zinc ion binding"/>
    <property type="evidence" value="ECO:0007669"/>
    <property type="project" value="UniProtKB-KW"/>
</dbReference>
<evidence type="ECO:0000313" key="6">
    <source>
        <dbReference type="EMBL" id="KIY66720.1"/>
    </source>
</evidence>
<dbReference type="STRING" id="1314674.A0A0D7B933"/>
<evidence type="ECO:0000256" key="4">
    <source>
        <dbReference type="PROSITE-ProRule" id="PRU00134"/>
    </source>
</evidence>
<dbReference type="PROSITE" id="PS50865">
    <property type="entry name" value="ZF_MYND_2"/>
    <property type="match status" value="1"/>
</dbReference>
<dbReference type="Gene3D" id="6.10.140.2220">
    <property type="match status" value="1"/>
</dbReference>
<dbReference type="SUPFAM" id="SSF144232">
    <property type="entry name" value="HIT/MYND zinc finger-like"/>
    <property type="match status" value="1"/>
</dbReference>
<organism evidence="6 7">
    <name type="scientific">Cylindrobasidium torrendii FP15055 ss-10</name>
    <dbReference type="NCBI Taxonomy" id="1314674"/>
    <lineage>
        <taxon>Eukaryota</taxon>
        <taxon>Fungi</taxon>
        <taxon>Dikarya</taxon>
        <taxon>Basidiomycota</taxon>
        <taxon>Agaricomycotina</taxon>
        <taxon>Agaricomycetes</taxon>
        <taxon>Agaricomycetidae</taxon>
        <taxon>Agaricales</taxon>
        <taxon>Marasmiineae</taxon>
        <taxon>Physalacriaceae</taxon>
        <taxon>Cylindrobasidium</taxon>
    </lineage>
</organism>
<name>A0A0D7B933_9AGAR</name>
<dbReference type="EMBL" id="KN880546">
    <property type="protein sequence ID" value="KIY66720.1"/>
    <property type="molecule type" value="Genomic_DNA"/>
</dbReference>
<gene>
    <name evidence="6" type="ORF">CYLTODRAFT_444511</name>
</gene>
<feature type="domain" description="MYND-type" evidence="5">
    <location>
        <begin position="17"/>
        <end position="55"/>
    </location>
</feature>
<dbReference type="InterPro" id="IPR002893">
    <property type="entry name" value="Znf_MYND"/>
</dbReference>
<evidence type="ECO:0000256" key="1">
    <source>
        <dbReference type="ARBA" id="ARBA00022723"/>
    </source>
</evidence>
<dbReference type="OrthoDB" id="5231159at2759"/>
<protein>
    <recommendedName>
        <fullName evidence="5">MYND-type domain-containing protein</fullName>
    </recommendedName>
</protein>
<dbReference type="PROSITE" id="PS01360">
    <property type="entry name" value="ZF_MYND_1"/>
    <property type="match status" value="1"/>
</dbReference>
<sequence length="282" mass="31752">MTADTAPTPQTKKPGFCGGCSKDSTQLSRCAGCTQQLYCSKECQKKDWPRHKNECRKMRNADGNAPKKSNPVITVGRTINMEPALSDWIDWVLIASLDLVNHPERALTQSVSLVSKMDPAPGSAPNNGKQSMVLQVGCTQNQDGIEPECIRMMQQHKAELARDGRFDMTKLIWVVYHWHPYPLPNVLHHFHVISPEKLRAFAALKVDIPLPYIPPFANAAQKYVHYLNHQLLSPRFAAAARTNVVLSDFKDARDRLARVQEEAFNTMRKTGKGTFNYLDLNI</sequence>
<evidence type="ECO:0000259" key="5">
    <source>
        <dbReference type="PROSITE" id="PS50865"/>
    </source>
</evidence>
<keyword evidence="7" id="KW-1185">Reference proteome</keyword>
<keyword evidence="1" id="KW-0479">Metal-binding</keyword>
<evidence type="ECO:0000313" key="7">
    <source>
        <dbReference type="Proteomes" id="UP000054007"/>
    </source>
</evidence>
<reference evidence="6 7" key="1">
    <citation type="journal article" date="2015" name="Fungal Genet. Biol.">
        <title>Evolution of novel wood decay mechanisms in Agaricales revealed by the genome sequences of Fistulina hepatica and Cylindrobasidium torrendii.</title>
        <authorList>
            <person name="Floudas D."/>
            <person name="Held B.W."/>
            <person name="Riley R."/>
            <person name="Nagy L.G."/>
            <person name="Koehler G."/>
            <person name="Ransdell A.S."/>
            <person name="Younus H."/>
            <person name="Chow J."/>
            <person name="Chiniquy J."/>
            <person name="Lipzen A."/>
            <person name="Tritt A."/>
            <person name="Sun H."/>
            <person name="Haridas S."/>
            <person name="LaButti K."/>
            <person name="Ohm R.A."/>
            <person name="Kues U."/>
            <person name="Blanchette R.A."/>
            <person name="Grigoriev I.V."/>
            <person name="Minto R.E."/>
            <person name="Hibbett D.S."/>
        </authorList>
    </citation>
    <scope>NUCLEOTIDE SEQUENCE [LARGE SCALE GENOMIC DNA]</scope>
    <source>
        <strain evidence="6 7">FP15055 ss-10</strain>
    </source>
</reference>
<evidence type="ECO:0000256" key="3">
    <source>
        <dbReference type="ARBA" id="ARBA00022833"/>
    </source>
</evidence>
<dbReference type="AlphaFoldDB" id="A0A0D7B933"/>
<proteinExistence type="predicted"/>
<dbReference type="Proteomes" id="UP000054007">
    <property type="component" value="Unassembled WGS sequence"/>
</dbReference>
<keyword evidence="3" id="KW-0862">Zinc</keyword>
<dbReference type="Pfam" id="PF01753">
    <property type="entry name" value="zf-MYND"/>
    <property type="match status" value="1"/>
</dbReference>